<dbReference type="GO" id="GO:0005730">
    <property type="term" value="C:nucleolus"/>
    <property type="evidence" value="ECO:0007669"/>
    <property type="project" value="UniProtKB-SubCell"/>
</dbReference>
<name>R7QLV9_CHOCR</name>
<dbReference type="Pfam" id="PF01479">
    <property type="entry name" value="S4"/>
    <property type="match status" value="1"/>
</dbReference>
<dbReference type="OMA" id="MEDTITW"/>
<comment type="similarity">
    <text evidence="2">Belongs to the universal ribosomal protein uS4 family.</text>
</comment>
<dbReference type="KEGG" id="ccp:CHC_T00006189001"/>
<dbReference type="PROSITE" id="PS50889">
    <property type="entry name" value="S4"/>
    <property type="match status" value="1"/>
</dbReference>
<evidence type="ECO:0000256" key="8">
    <source>
        <dbReference type="ARBA" id="ARBA00072223"/>
    </source>
</evidence>
<dbReference type="GO" id="GO:0003723">
    <property type="term" value="F:RNA binding"/>
    <property type="evidence" value="ECO:0007669"/>
    <property type="project" value="UniProtKB-KW"/>
</dbReference>
<dbReference type="GO" id="GO:0003735">
    <property type="term" value="F:structural constituent of ribosome"/>
    <property type="evidence" value="ECO:0007669"/>
    <property type="project" value="EnsemblPlants"/>
</dbReference>
<proteinExistence type="inferred from homology"/>
<dbReference type="AlphaFoldDB" id="R7QLV9"/>
<evidence type="ECO:0000256" key="1">
    <source>
        <dbReference type="ARBA" id="ARBA00004604"/>
    </source>
</evidence>
<dbReference type="GO" id="GO:0042254">
    <property type="term" value="P:ribosome biogenesis"/>
    <property type="evidence" value="ECO:0007669"/>
    <property type="project" value="UniProtKB-KW"/>
</dbReference>
<dbReference type="InterPro" id="IPR036986">
    <property type="entry name" value="S4_RNA-bd_sf"/>
</dbReference>
<dbReference type="InterPro" id="IPR002942">
    <property type="entry name" value="S4_RNA-bd"/>
</dbReference>
<keyword evidence="3" id="KW-0690">Ribosome biogenesis</keyword>
<dbReference type="EMBL" id="HG001932">
    <property type="protein sequence ID" value="CDF38461.1"/>
    <property type="molecule type" value="Genomic_DNA"/>
</dbReference>
<dbReference type="RefSeq" id="XP_005718354.1">
    <property type="nucleotide sequence ID" value="XM_005718297.1"/>
</dbReference>
<reference evidence="12" key="1">
    <citation type="journal article" date="2013" name="Proc. Natl. Acad. Sci. U.S.A.">
        <title>Genome structure and metabolic features in the red seaweed Chondrus crispus shed light on evolution of the Archaeplastida.</title>
        <authorList>
            <person name="Collen J."/>
            <person name="Porcel B."/>
            <person name="Carre W."/>
            <person name="Ball S.G."/>
            <person name="Chaparro C."/>
            <person name="Tonon T."/>
            <person name="Barbeyron T."/>
            <person name="Michel G."/>
            <person name="Noel B."/>
            <person name="Valentin K."/>
            <person name="Elias M."/>
            <person name="Artiguenave F."/>
            <person name="Arun A."/>
            <person name="Aury J.M."/>
            <person name="Barbosa-Neto J.F."/>
            <person name="Bothwell J.H."/>
            <person name="Bouget F.Y."/>
            <person name="Brillet L."/>
            <person name="Cabello-Hurtado F."/>
            <person name="Capella-Gutierrez S."/>
            <person name="Charrier B."/>
            <person name="Cladiere L."/>
            <person name="Cock J.M."/>
            <person name="Coelho S.M."/>
            <person name="Colleoni C."/>
            <person name="Czjzek M."/>
            <person name="Da Silva C."/>
            <person name="Delage L."/>
            <person name="Denoeud F."/>
            <person name="Deschamps P."/>
            <person name="Dittami S.M."/>
            <person name="Gabaldon T."/>
            <person name="Gachon C.M."/>
            <person name="Groisillier A."/>
            <person name="Herve C."/>
            <person name="Jabbari K."/>
            <person name="Katinka M."/>
            <person name="Kloareg B."/>
            <person name="Kowalczyk N."/>
            <person name="Labadie K."/>
            <person name="Leblanc C."/>
            <person name="Lopez P.J."/>
            <person name="McLachlan D.H."/>
            <person name="Meslet-Cladiere L."/>
            <person name="Moustafa A."/>
            <person name="Nehr Z."/>
            <person name="Nyvall Collen P."/>
            <person name="Panaud O."/>
            <person name="Partensky F."/>
            <person name="Poulain J."/>
            <person name="Rensing S.A."/>
            <person name="Rousvoal S."/>
            <person name="Samson G."/>
            <person name="Symeonidi A."/>
            <person name="Weissenbach J."/>
            <person name="Zambounis A."/>
            <person name="Wincker P."/>
            <person name="Boyen C."/>
        </authorList>
    </citation>
    <scope>NUCLEOTIDE SEQUENCE [LARGE SCALE GENOMIC DNA]</scope>
    <source>
        <strain evidence="12">cv. Stackhouse</strain>
    </source>
</reference>
<evidence type="ECO:0000256" key="2">
    <source>
        <dbReference type="ARBA" id="ARBA00007465"/>
    </source>
</evidence>
<evidence type="ECO:0000256" key="9">
    <source>
        <dbReference type="PROSITE-ProRule" id="PRU00182"/>
    </source>
</evidence>
<dbReference type="FunFam" id="3.10.290.10:FF:000006">
    <property type="entry name" value="U3 small nucleolar ribonucleoprotein IMP3"/>
    <property type="match status" value="1"/>
</dbReference>
<evidence type="ECO:0000256" key="3">
    <source>
        <dbReference type="ARBA" id="ARBA00022517"/>
    </source>
</evidence>
<organism evidence="11 12">
    <name type="scientific">Chondrus crispus</name>
    <name type="common">Carrageen Irish moss</name>
    <name type="synonym">Polymorpha crispa</name>
    <dbReference type="NCBI Taxonomy" id="2769"/>
    <lineage>
        <taxon>Eukaryota</taxon>
        <taxon>Rhodophyta</taxon>
        <taxon>Florideophyceae</taxon>
        <taxon>Rhodymeniophycidae</taxon>
        <taxon>Gigartinales</taxon>
        <taxon>Gigartinaceae</taxon>
        <taxon>Chondrus</taxon>
    </lineage>
</organism>
<sequence>MRLKFAENLTEATTLIEQGHVRVGPTPVKDPAMLVTRSMEDFITWVDSSKIKRKVAQFNDEVDDFDLLNA</sequence>
<accession>R7QLV9</accession>
<comment type="subcellular location">
    <subcellularLocation>
        <location evidence="1">Nucleus</location>
        <location evidence="1">Nucleolus</location>
    </subcellularLocation>
</comment>
<keyword evidence="5" id="KW-0539">Nucleus</keyword>
<dbReference type="GeneID" id="17326061"/>
<protein>
    <recommendedName>
        <fullName evidence="7">U3 small nucleolar ribonucleoprotein protein IMP3</fullName>
    </recommendedName>
    <alternativeName>
        <fullName evidence="8">U3 small nucleolar ribonucleoprotein protein imp3</fullName>
    </alternativeName>
</protein>
<evidence type="ECO:0000313" key="11">
    <source>
        <dbReference type="EMBL" id="CDF38461.1"/>
    </source>
</evidence>
<keyword evidence="6" id="KW-0687">Ribonucleoprotein</keyword>
<dbReference type="CDD" id="cd00165">
    <property type="entry name" value="S4"/>
    <property type="match status" value="1"/>
</dbReference>
<evidence type="ECO:0000313" key="12">
    <source>
        <dbReference type="Proteomes" id="UP000012073"/>
    </source>
</evidence>
<evidence type="ECO:0000256" key="7">
    <source>
        <dbReference type="ARBA" id="ARBA00069727"/>
    </source>
</evidence>
<evidence type="ECO:0000256" key="5">
    <source>
        <dbReference type="ARBA" id="ARBA00023242"/>
    </source>
</evidence>
<dbReference type="GO" id="GO:1990904">
    <property type="term" value="C:ribonucleoprotein complex"/>
    <property type="evidence" value="ECO:0007669"/>
    <property type="project" value="UniProtKB-KW"/>
</dbReference>
<dbReference type="Gramene" id="CDF38461">
    <property type="protein sequence ID" value="CDF38461"/>
    <property type="gene ID" value="CHC_T00006189001"/>
</dbReference>
<dbReference type="SUPFAM" id="SSF55174">
    <property type="entry name" value="Alpha-L RNA-binding motif"/>
    <property type="match status" value="1"/>
</dbReference>
<feature type="domain" description="RNA-binding S4" evidence="10">
    <location>
        <begin position="2"/>
        <end position="40"/>
    </location>
</feature>
<evidence type="ECO:0000256" key="4">
    <source>
        <dbReference type="ARBA" id="ARBA00022884"/>
    </source>
</evidence>
<evidence type="ECO:0000259" key="10">
    <source>
        <dbReference type="Pfam" id="PF01479"/>
    </source>
</evidence>
<keyword evidence="4 9" id="KW-0694">RNA-binding</keyword>
<keyword evidence="12" id="KW-1185">Reference proteome</keyword>
<evidence type="ECO:0000256" key="6">
    <source>
        <dbReference type="ARBA" id="ARBA00023274"/>
    </source>
</evidence>
<dbReference type="OrthoDB" id="10248812at2759"/>
<gene>
    <name evidence="11" type="ORF">CHC_T00006189001</name>
</gene>
<dbReference type="Proteomes" id="UP000012073">
    <property type="component" value="Unassembled WGS sequence"/>
</dbReference>
<dbReference type="PhylomeDB" id="R7QLV9"/>
<dbReference type="STRING" id="2769.R7QLV9"/>
<dbReference type="Gene3D" id="3.10.290.10">
    <property type="entry name" value="RNA-binding S4 domain"/>
    <property type="match status" value="1"/>
</dbReference>